<dbReference type="EMBL" id="KN833060">
    <property type="protein sequence ID" value="KIM74519.1"/>
    <property type="molecule type" value="Genomic_DNA"/>
</dbReference>
<sequence>MKQLTQNSGGCTAHFEENVDAWTDLSSDDLDPATIKALAKLDCSLETMDKLAVAAPTACFYTNGMEEWSSDEMLKITVIMMFPNENV</sequence>
<accession>A0A0C3F377</accession>
<dbReference type="InParanoid" id="A0A0C3F377"/>
<protein>
    <submittedName>
        <fullName evidence="1">Uncharacterized protein</fullName>
    </submittedName>
</protein>
<gene>
    <name evidence="1" type="ORF">PILCRDRAFT_828218</name>
</gene>
<dbReference type="AlphaFoldDB" id="A0A0C3F377"/>
<dbReference type="Proteomes" id="UP000054166">
    <property type="component" value="Unassembled WGS sequence"/>
</dbReference>
<organism evidence="1 2">
    <name type="scientific">Piloderma croceum (strain F 1598)</name>
    <dbReference type="NCBI Taxonomy" id="765440"/>
    <lineage>
        <taxon>Eukaryota</taxon>
        <taxon>Fungi</taxon>
        <taxon>Dikarya</taxon>
        <taxon>Basidiomycota</taxon>
        <taxon>Agaricomycotina</taxon>
        <taxon>Agaricomycetes</taxon>
        <taxon>Agaricomycetidae</taxon>
        <taxon>Atheliales</taxon>
        <taxon>Atheliaceae</taxon>
        <taxon>Piloderma</taxon>
    </lineage>
</organism>
<proteinExistence type="predicted"/>
<reference evidence="2" key="2">
    <citation type="submission" date="2015-01" db="EMBL/GenBank/DDBJ databases">
        <title>Evolutionary Origins and Diversification of the Mycorrhizal Mutualists.</title>
        <authorList>
            <consortium name="DOE Joint Genome Institute"/>
            <consortium name="Mycorrhizal Genomics Consortium"/>
            <person name="Kohler A."/>
            <person name="Kuo A."/>
            <person name="Nagy L.G."/>
            <person name="Floudas D."/>
            <person name="Copeland A."/>
            <person name="Barry K.W."/>
            <person name="Cichocki N."/>
            <person name="Veneault-Fourrey C."/>
            <person name="LaButti K."/>
            <person name="Lindquist E.A."/>
            <person name="Lipzen A."/>
            <person name="Lundell T."/>
            <person name="Morin E."/>
            <person name="Murat C."/>
            <person name="Riley R."/>
            <person name="Ohm R."/>
            <person name="Sun H."/>
            <person name="Tunlid A."/>
            <person name="Henrissat B."/>
            <person name="Grigoriev I.V."/>
            <person name="Hibbett D.S."/>
            <person name="Martin F."/>
        </authorList>
    </citation>
    <scope>NUCLEOTIDE SEQUENCE [LARGE SCALE GENOMIC DNA]</scope>
    <source>
        <strain evidence="2">F 1598</strain>
    </source>
</reference>
<evidence type="ECO:0000313" key="1">
    <source>
        <dbReference type="EMBL" id="KIM74519.1"/>
    </source>
</evidence>
<name>A0A0C3F377_PILCF</name>
<dbReference type="HOGENOM" id="CLU_2484130_0_0_1"/>
<keyword evidence="2" id="KW-1185">Reference proteome</keyword>
<evidence type="ECO:0000313" key="2">
    <source>
        <dbReference type="Proteomes" id="UP000054166"/>
    </source>
</evidence>
<reference evidence="1 2" key="1">
    <citation type="submission" date="2014-04" db="EMBL/GenBank/DDBJ databases">
        <authorList>
            <consortium name="DOE Joint Genome Institute"/>
            <person name="Kuo A."/>
            <person name="Tarkka M."/>
            <person name="Buscot F."/>
            <person name="Kohler A."/>
            <person name="Nagy L.G."/>
            <person name="Floudas D."/>
            <person name="Copeland A."/>
            <person name="Barry K.W."/>
            <person name="Cichocki N."/>
            <person name="Veneault-Fourrey C."/>
            <person name="LaButti K."/>
            <person name="Lindquist E.A."/>
            <person name="Lipzen A."/>
            <person name="Lundell T."/>
            <person name="Morin E."/>
            <person name="Murat C."/>
            <person name="Sun H."/>
            <person name="Tunlid A."/>
            <person name="Henrissat B."/>
            <person name="Grigoriev I.V."/>
            <person name="Hibbett D.S."/>
            <person name="Martin F."/>
            <person name="Nordberg H.P."/>
            <person name="Cantor M.N."/>
            <person name="Hua S.X."/>
        </authorList>
    </citation>
    <scope>NUCLEOTIDE SEQUENCE [LARGE SCALE GENOMIC DNA]</scope>
    <source>
        <strain evidence="1 2">F 1598</strain>
    </source>
</reference>